<accession>A0A5C5G478</accession>
<dbReference type="AlphaFoldDB" id="A0A5C5G478"/>
<reference evidence="1 2" key="1">
    <citation type="submission" date="2019-03" db="EMBL/GenBank/DDBJ databases">
        <title>Rhodosporidium diobovatum UCD-FST 08-225 genome sequencing, assembly, and annotation.</title>
        <authorList>
            <person name="Fakankun I.U."/>
            <person name="Fristensky B."/>
            <person name="Levin D.B."/>
        </authorList>
    </citation>
    <scope>NUCLEOTIDE SEQUENCE [LARGE SCALE GENOMIC DNA]</scope>
    <source>
        <strain evidence="1 2">UCD-FST 08-225</strain>
    </source>
</reference>
<comment type="caution">
    <text evidence="1">The sequence shown here is derived from an EMBL/GenBank/DDBJ whole genome shotgun (WGS) entry which is preliminary data.</text>
</comment>
<evidence type="ECO:0000313" key="1">
    <source>
        <dbReference type="EMBL" id="TNY23326.1"/>
    </source>
</evidence>
<dbReference type="EMBL" id="SOZI01000012">
    <property type="protein sequence ID" value="TNY23326.1"/>
    <property type="molecule type" value="Genomic_DNA"/>
</dbReference>
<name>A0A5C5G478_9BASI</name>
<gene>
    <name evidence="1" type="ORF">DMC30DRAFT_389692</name>
</gene>
<proteinExistence type="predicted"/>
<dbReference type="Proteomes" id="UP000311382">
    <property type="component" value="Unassembled WGS sequence"/>
</dbReference>
<sequence length="201" mass="22242">MPVDMWLMITGELVLSLWTRAEDSLIGRLHTDPATNAERCGCPVWSGIRDSGLPGVRPTVRFSYAHVAICEPCLETFFALDSVWLIKNKMAKEIESMLGYFKLAVTNDAPLSYDASVSSEFRNALPVVLPDHVIVECTNQHDGGFLHGSIDLIRALFALPPDADARFRRLFAFFPSLKPSSMPHCGDCAVQIEDKAGDEDE</sequence>
<keyword evidence="2" id="KW-1185">Reference proteome</keyword>
<evidence type="ECO:0000313" key="2">
    <source>
        <dbReference type="Proteomes" id="UP000311382"/>
    </source>
</evidence>
<protein>
    <submittedName>
        <fullName evidence="1">Uncharacterized protein</fullName>
    </submittedName>
</protein>
<organism evidence="1 2">
    <name type="scientific">Rhodotorula diobovata</name>
    <dbReference type="NCBI Taxonomy" id="5288"/>
    <lineage>
        <taxon>Eukaryota</taxon>
        <taxon>Fungi</taxon>
        <taxon>Dikarya</taxon>
        <taxon>Basidiomycota</taxon>
        <taxon>Pucciniomycotina</taxon>
        <taxon>Microbotryomycetes</taxon>
        <taxon>Sporidiobolales</taxon>
        <taxon>Sporidiobolaceae</taxon>
        <taxon>Rhodotorula</taxon>
    </lineage>
</organism>